<dbReference type="AlphaFoldDB" id="A0A942YIJ6"/>
<feature type="transmembrane region" description="Helical" evidence="7">
    <location>
        <begin position="171"/>
        <end position="190"/>
    </location>
</feature>
<evidence type="ECO:0000256" key="2">
    <source>
        <dbReference type="ARBA" id="ARBA00006683"/>
    </source>
</evidence>
<keyword evidence="10" id="KW-1185">Reference proteome</keyword>
<dbReference type="PANTHER" id="PTHR32309:SF31">
    <property type="entry name" value="CAPSULAR EXOPOLYSACCHARIDE FAMILY"/>
    <property type="match status" value="1"/>
</dbReference>
<feature type="domain" description="Polysaccharide chain length determinant N-terminal" evidence="8">
    <location>
        <begin position="10"/>
        <end position="78"/>
    </location>
</feature>
<dbReference type="InterPro" id="IPR050445">
    <property type="entry name" value="Bact_polysacc_biosynth/exp"/>
</dbReference>
<comment type="similarity">
    <text evidence="2">Belongs to the CpsC/CapA family.</text>
</comment>
<evidence type="ECO:0000313" key="10">
    <source>
        <dbReference type="Proteomes" id="UP000682713"/>
    </source>
</evidence>
<dbReference type="Pfam" id="PF02706">
    <property type="entry name" value="Wzz"/>
    <property type="match status" value="1"/>
</dbReference>
<evidence type="ECO:0000256" key="1">
    <source>
        <dbReference type="ARBA" id="ARBA00004651"/>
    </source>
</evidence>
<keyword evidence="4 7" id="KW-0812">Transmembrane</keyword>
<protein>
    <submittedName>
        <fullName evidence="9">Capsular biosynthesis protein</fullName>
    </submittedName>
</protein>
<evidence type="ECO:0000256" key="6">
    <source>
        <dbReference type="ARBA" id="ARBA00023136"/>
    </source>
</evidence>
<dbReference type="EMBL" id="JAGYPJ010000001">
    <property type="protein sequence ID" value="MBS4198393.1"/>
    <property type="molecule type" value="Genomic_DNA"/>
</dbReference>
<feature type="transmembrane region" description="Helical" evidence="7">
    <location>
        <begin position="24"/>
        <end position="42"/>
    </location>
</feature>
<proteinExistence type="inferred from homology"/>
<dbReference type="RefSeq" id="WP_213109154.1">
    <property type="nucleotide sequence ID" value="NZ_JAGYPJ010000001.1"/>
</dbReference>
<gene>
    <name evidence="9" type="ORF">KHA93_01795</name>
</gene>
<dbReference type="InterPro" id="IPR003856">
    <property type="entry name" value="LPS_length_determ_N"/>
</dbReference>
<evidence type="ECO:0000256" key="5">
    <source>
        <dbReference type="ARBA" id="ARBA00022989"/>
    </source>
</evidence>
<accession>A0A942YIJ6</accession>
<evidence type="ECO:0000259" key="8">
    <source>
        <dbReference type="Pfam" id="PF02706"/>
    </source>
</evidence>
<organism evidence="9 10">
    <name type="scientific">Lederbergia citrisecunda</name>
    <dbReference type="NCBI Taxonomy" id="2833583"/>
    <lineage>
        <taxon>Bacteria</taxon>
        <taxon>Bacillati</taxon>
        <taxon>Bacillota</taxon>
        <taxon>Bacilli</taxon>
        <taxon>Bacillales</taxon>
        <taxon>Bacillaceae</taxon>
        <taxon>Lederbergia</taxon>
    </lineage>
</organism>
<sequence>MNQGNGIAKEINLKHLYNVIIKRFWIVLVITFLTTIAGWYYSSLHKTEPLYEASTNIFIEADSEYRKTLQVIIKDPSVLESVIADLGLEKSPAELAGQINAYSIDDTQVVRISVTDTSSKRAVEIANTTAKVFSEKIPLILKFKEDKEDIRILSGAKENPLPINNSNPNKIILAAIVFGVVLGIGLLFLIDSLDDTIKSESDIEMILGIQVLGSVSSMNKKNISKKKHKRIETGLRGETIVSK</sequence>
<comment type="caution">
    <text evidence="9">The sequence shown here is derived from an EMBL/GenBank/DDBJ whole genome shotgun (WGS) entry which is preliminary data.</text>
</comment>
<evidence type="ECO:0000313" key="9">
    <source>
        <dbReference type="EMBL" id="MBS4198393.1"/>
    </source>
</evidence>
<reference evidence="9 10" key="1">
    <citation type="submission" date="2021-05" db="EMBL/GenBank/DDBJ databases">
        <title>Novel Bacillus species.</title>
        <authorList>
            <person name="Liu G."/>
        </authorList>
    </citation>
    <scope>NUCLEOTIDE SEQUENCE [LARGE SCALE GENOMIC DNA]</scope>
    <source>
        <strain evidence="9 10">FJAT-49732</strain>
    </source>
</reference>
<dbReference type="Proteomes" id="UP000682713">
    <property type="component" value="Unassembled WGS sequence"/>
</dbReference>
<keyword evidence="3" id="KW-1003">Cell membrane</keyword>
<evidence type="ECO:0000256" key="3">
    <source>
        <dbReference type="ARBA" id="ARBA00022475"/>
    </source>
</evidence>
<evidence type="ECO:0000256" key="4">
    <source>
        <dbReference type="ARBA" id="ARBA00022692"/>
    </source>
</evidence>
<dbReference type="GO" id="GO:0005886">
    <property type="term" value="C:plasma membrane"/>
    <property type="evidence" value="ECO:0007669"/>
    <property type="project" value="UniProtKB-SubCell"/>
</dbReference>
<dbReference type="PANTHER" id="PTHR32309">
    <property type="entry name" value="TYROSINE-PROTEIN KINASE"/>
    <property type="match status" value="1"/>
</dbReference>
<comment type="subcellular location">
    <subcellularLocation>
        <location evidence="1">Cell membrane</location>
        <topology evidence="1">Multi-pass membrane protein</topology>
    </subcellularLocation>
</comment>
<evidence type="ECO:0000256" key="7">
    <source>
        <dbReference type="SAM" id="Phobius"/>
    </source>
</evidence>
<keyword evidence="6 7" id="KW-0472">Membrane</keyword>
<keyword evidence="5 7" id="KW-1133">Transmembrane helix</keyword>
<name>A0A942YIJ6_9BACI</name>